<dbReference type="InterPro" id="IPR011119">
    <property type="entry name" value="Unchr_helicase_relaxase_TraI"/>
</dbReference>
<evidence type="ECO:0000259" key="2">
    <source>
        <dbReference type="Pfam" id="PF07514"/>
    </source>
</evidence>
<gene>
    <name evidence="3" type="ORF">HNQ55_001561</name>
</gene>
<reference evidence="3 4" key="1">
    <citation type="submission" date="2020-08" db="EMBL/GenBank/DDBJ databases">
        <title>Genomic Encyclopedia of Type Strains, Phase IV (KMG-IV): sequencing the most valuable type-strain genomes for metagenomic binning, comparative biology and taxonomic classification.</title>
        <authorList>
            <person name="Goeker M."/>
        </authorList>
    </citation>
    <scope>NUCLEOTIDE SEQUENCE [LARGE SCALE GENOMIC DNA]</scope>
    <source>
        <strain evidence="3 4">DSM 26287</strain>
    </source>
</reference>
<feature type="compositionally biased region" description="Polar residues" evidence="1">
    <location>
        <begin position="550"/>
        <end position="563"/>
    </location>
</feature>
<organism evidence="3 4">
    <name type="scientific">Thalassotalea piscium</name>
    <dbReference type="NCBI Taxonomy" id="1230533"/>
    <lineage>
        <taxon>Bacteria</taxon>
        <taxon>Pseudomonadati</taxon>
        <taxon>Pseudomonadota</taxon>
        <taxon>Gammaproteobacteria</taxon>
        <taxon>Alteromonadales</taxon>
        <taxon>Colwelliaceae</taxon>
        <taxon>Thalassotalea</taxon>
    </lineage>
</organism>
<dbReference type="AlphaFoldDB" id="A0A7X0NGJ9"/>
<evidence type="ECO:0000313" key="4">
    <source>
        <dbReference type="Proteomes" id="UP000537141"/>
    </source>
</evidence>
<dbReference type="Proteomes" id="UP000537141">
    <property type="component" value="Unassembled WGS sequence"/>
</dbReference>
<keyword evidence="4" id="KW-1185">Reference proteome</keyword>
<protein>
    <recommendedName>
        <fullName evidence="2">Uncharacterized domain-containing protein</fullName>
    </recommendedName>
</protein>
<dbReference type="Pfam" id="PF07514">
    <property type="entry name" value="TraI_2"/>
    <property type="match status" value="1"/>
</dbReference>
<dbReference type="EMBL" id="JACHHU010000010">
    <property type="protein sequence ID" value="MBB6543054.1"/>
    <property type="molecule type" value="Genomic_DNA"/>
</dbReference>
<feature type="region of interest" description="Disordered" evidence="1">
    <location>
        <begin position="550"/>
        <end position="569"/>
    </location>
</feature>
<feature type="region of interest" description="Disordered" evidence="1">
    <location>
        <begin position="417"/>
        <end position="469"/>
    </location>
</feature>
<dbReference type="Gene3D" id="1.10.3210.40">
    <property type="match status" value="1"/>
</dbReference>
<comment type="caution">
    <text evidence="3">The sequence shown here is derived from an EMBL/GenBank/DDBJ whole genome shotgun (WGS) entry which is preliminary data.</text>
</comment>
<feature type="domain" description="Uncharacterised" evidence="2">
    <location>
        <begin position="46"/>
        <end position="280"/>
    </location>
</feature>
<accession>A0A7X0NGJ9</accession>
<evidence type="ECO:0000256" key="1">
    <source>
        <dbReference type="SAM" id="MobiDB-lite"/>
    </source>
</evidence>
<name>A0A7X0NGJ9_9GAMM</name>
<dbReference type="RefSeq" id="WP_184423863.1">
    <property type="nucleotide sequence ID" value="NZ_BAABLB010000049.1"/>
</dbReference>
<proteinExistence type="predicted"/>
<sequence>MFPDVEEIIYKFKCIFKGIQPEDAAPQLPLIYRFHKSDAQKIYSKYTKMYSGVKHDLGFPAAEFDKMTRPIYQWLSEHLLFLPASEFYHHVDPGAFYLHCIQTGSKAAQLASNNPSLFFNVNKEDREKYQINFTYAAWIGGLIHDIGKPVVDMAVYAVSRNQVWINAIPTWNPLEETLTQWAKDNRVKWYRVVFTRQRDKESHELYTIAFINHVMRLIPDGALDKRLIFDFLISINSKTSKLHNIVVRADSLSTAHDVNRYDKVGVLNTPIAHFTRALVDYEFENTNRKNKPYFLSDVGLHLYYPKGIETILEYMFSKMTQSEIDDFKLQSDPDFWVAMLAQRRFLVADINLKPDGKGKYPEIKPYIYNVEITNEGINSQHLCITITKDNRIPINTQEIPLKTVNLAIYEQKEKESKGKIQSLEKTKTKSKSSKAKGQGSSELEKKIVNGGGSEDVTSIKTEPVDMVNNTSKKNKDVKITKDQNENTVISTENIVLTGKANTNTHRYVTARTLTDISMEDDADTNNIDLMSGSTKSKADSVTDAICTNDESNSVENNIPSPASSKDKIVSPNHNYADEDVIKAKFIERLTSYEHSALAEYCLKHKEYQKYPFLVFWLVEIDFLIQAGDINPLIPNTDCELTKEGLSIHILSNWKVFTKDKVSFLKVYEKKAMQAQFDELLNGSAADDIPLFLNGQGAISGKSSVVLQHDIAKMMCFTIKDEVKALIDSGKVYLPLGELK</sequence>
<evidence type="ECO:0000313" key="3">
    <source>
        <dbReference type="EMBL" id="MBB6543054.1"/>
    </source>
</evidence>
<feature type="compositionally biased region" description="Basic and acidic residues" evidence="1">
    <location>
        <begin position="417"/>
        <end position="427"/>
    </location>
</feature>